<evidence type="ECO:0000313" key="1">
    <source>
        <dbReference type="EMBL" id="EYC30676.1"/>
    </source>
</evidence>
<gene>
    <name evidence="1" type="primary">Acey_s0004.g1710</name>
    <name evidence="1" type="ORF">Y032_0004g1710</name>
</gene>
<accession>A0A016VTN5</accession>
<reference evidence="2" key="1">
    <citation type="journal article" date="2015" name="Nat. Genet.">
        <title>The genome and transcriptome of the zoonotic hookworm Ancylostoma ceylanicum identify infection-specific gene families.</title>
        <authorList>
            <person name="Schwarz E.M."/>
            <person name="Hu Y."/>
            <person name="Antoshechkin I."/>
            <person name="Miller M.M."/>
            <person name="Sternberg P.W."/>
            <person name="Aroian R.V."/>
        </authorList>
    </citation>
    <scope>NUCLEOTIDE SEQUENCE</scope>
    <source>
        <strain evidence="2">HY135</strain>
    </source>
</reference>
<name>A0A016VTN5_9BILA</name>
<evidence type="ECO:0000313" key="2">
    <source>
        <dbReference type="Proteomes" id="UP000024635"/>
    </source>
</evidence>
<keyword evidence="2" id="KW-1185">Reference proteome</keyword>
<dbReference type="EMBL" id="JARK01001340">
    <property type="protein sequence ID" value="EYC30676.1"/>
    <property type="molecule type" value="Genomic_DNA"/>
</dbReference>
<protein>
    <submittedName>
        <fullName evidence="1">Uncharacterized protein</fullName>
    </submittedName>
</protein>
<dbReference type="AlphaFoldDB" id="A0A016VTN5"/>
<organism evidence="1 2">
    <name type="scientific">Ancylostoma ceylanicum</name>
    <dbReference type="NCBI Taxonomy" id="53326"/>
    <lineage>
        <taxon>Eukaryota</taxon>
        <taxon>Metazoa</taxon>
        <taxon>Ecdysozoa</taxon>
        <taxon>Nematoda</taxon>
        <taxon>Chromadorea</taxon>
        <taxon>Rhabditida</taxon>
        <taxon>Rhabditina</taxon>
        <taxon>Rhabditomorpha</taxon>
        <taxon>Strongyloidea</taxon>
        <taxon>Ancylostomatidae</taxon>
        <taxon>Ancylostomatinae</taxon>
        <taxon>Ancylostoma</taxon>
    </lineage>
</organism>
<comment type="caution">
    <text evidence="1">The sequence shown here is derived from an EMBL/GenBank/DDBJ whole genome shotgun (WGS) entry which is preliminary data.</text>
</comment>
<sequence>MRQTYSRSSLQIPRRNSEELAPMIYQGDFGVCLLHLQNSAVSRANVDVIANLAFTTRTEDTFPRQSPLYK</sequence>
<proteinExistence type="predicted"/>
<dbReference type="Proteomes" id="UP000024635">
    <property type="component" value="Unassembled WGS sequence"/>
</dbReference>